<dbReference type="SUPFAM" id="SSF54909">
    <property type="entry name" value="Dimeric alpha+beta barrel"/>
    <property type="match status" value="1"/>
</dbReference>
<sequence>MVLRLLCALLLSAASAFQQLSARRRHGTALRATRWFVKTEQFCAPFPVVKPHLEAHRAWVTELRDGGATITSGYRVDAEGKPGGGGMLFFAADSYADAEALRAEGETPGCFASQVKS</sequence>
<dbReference type="InterPro" id="IPR011008">
    <property type="entry name" value="Dimeric_a/b-barrel"/>
</dbReference>
<keyword evidence="3" id="KW-1185">Reference proteome</keyword>
<name>A0ABR1FUM9_AURAN</name>
<evidence type="ECO:0000313" key="3">
    <source>
        <dbReference type="Proteomes" id="UP001363151"/>
    </source>
</evidence>
<dbReference type="EMBL" id="JBBJCI010000227">
    <property type="protein sequence ID" value="KAK7238937.1"/>
    <property type="molecule type" value="Genomic_DNA"/>
</dbReference>
<feature type="chain" id="PRO_5046498176" description="YCII-related domain-containing protein" evidence="1">
    <location>
        <begin position="17"/>
        <end position="117"/>
    </location>
</feature>
<gene>
    <name evidence="2" type="ORF">SO694_00026221</name>
</gene>
<evidence type="ECO:0008006" key="4">
    <source>
        <dbReference type="Google" id="ProtNLM"/>
    </source>
</evidence>
<dbReference type="PANTHER" id="PTHR37828">
    <property type="entry name" value="GSR2449 PROTEIN"/>
    <property type="match status" value="1"/>
</dbReference>
<evidence type="ECO:0000313" key="2">
    <source>
        <dbReference type="EMBL" id="KAK7238937.1"/>
    </source>
</evidence>
<proteinExistence type="predicted"/>
<keyword evidence="1" id="KW-0732">Signal</keyword>
<comment type="caution">
    <text evidence="2">The sequence shown here is derived from an EMBL/GenBank/DDBJ whole genome shotgun (WGS) entry which is preliminary data.</text>
</comment>
<reference evidence="2 3" key="1">
    <citation type="submission" date="2024-03" db="EMBL/GenBank/DDBJ databases">
        <title>Aureococcus anophagefferens CCMP1851 and Kratosvirus quantuckense: Draft genome of a second virus-susceptible host strain in the model system.</title>
        <authorList>
            <person name="Chase E."/>
            <person name="Truchon A.R."/>
            <person name="Schepens W."/>
            <person name="Wilhelm S.W."/>
        </authorList>
    </citation>
    <scope>NUCLEOTIDE SEQUENCE [LARGE SCALE GENOMIC DNA]</scope>
    <source>
        <strain evidence="2 3">CCMP1851</strain>
    </source>
</reference>
<evidence type="ECO:0000256" key="1">
    <source>
        <dbReference type="SAM" id="SignalP"/>
    </source>
</evidence>
<dbReference type="PANTHER" id="PTHR37828:SF1">
    <property type="entry name" value="YCII-RELATED DOMAIN-CONTAINING PROTEIN"/>
    <property type="match status" value="1"/>
</dbReference>
<organism evidence="2 3">
    <name type="scientific">Aureococcus anophagefferens</name>
    <name type="common">Harmful bloom alga</name>
    <dbReference type="NCBI Taxonomy" id="44056"/>
    <lineage>
        <taxon>Eukaryota</taxon>
        <taxon>Sar</taxon>
        <taxon>Stramenopiles</taxon>
        <taxon>Ochrophyta</taxon>
        <taxon>Pelagophyceae</taxon>
        <taxon>Pelagomonadales</taxon>
        <taxon>Pelagomonadaceae</taxon>
        <taxon>Aureococcus</taxon>
    </lineage>
</organism>
<feature type="signal peptide" evidence="1">
    <location>
        <begin position="1"/>
        <end position="16"/>
    </location>
</feature>
<dbReference type="Proteomes" id="UP001363151">
    <property type="component" value="Unassembled WGS sequence"/>
</dbReference>
<accession>A0ABR1FUM9</accession>
<protein>
    <recommendedName>
        <fullName evidence="4">YCII-related domain-containing protein</fullName>
    </recommendedName>
</protein>